<dbReference type="PANTHER" id="PTHR32329">
    <property type="entry name" value="BIFUNCTIONAL PROTEIN [INCLUDES 2-HYDROXYACYL-COA DEHYDRATASE (N-TER) AND ITS ACTIVATOR DOMAIN (C_TERM)-RELATED"/>
    <property type="match status" value="1"/>
</dbReference>
<dbReference type="AlphaFoldDB" id="A0A0A7GG10"/>
<organism evidence="6 7">
    <name type="scientific">Geoglobus acetivorans</name>
    <dbReference type="NCBI Taxonomy" id="565033"/>
    <lineage>
        <taxon>Archaea</taxon>
        <taxon>Methanobacteriati</taxon>
        <taxon>Methanobacteriota</taxon>
        <taxon>Archaeoglobi</taxon>
        <taxon>Archaeoglobales</taxon>
        <taxon>Archaeoglobaceae</taxon>
        <taxon>Geoglobus</taxon>
    </lineage>
</organism>
<protein>
    <submittedName>
        <fullName evidence="6">Benzoyl-CoA reductase, bzd-type, BzdP subunit</fullName>
    </submittedName>
</protein>
<dbReference type="NCBIfam" id="TIGR00241">
    <property type="entry name" value="CoA_E_activ"/>
    <property type="match status" value="1"/>
</dbReference>
<dbReference type="InterPro" id="IPR008275">
    <property type="entry name" value="CoA_E_activase_dom"/>
</dbReference>
<dbReference type="GO" id="GO:0051536">
    <property type="term" value="F:iron-sulfur cluster binding"/>
    <property type="evidence" value="ECO:0007669"/>
    <property type="project" value="UniProtKB-KW"/>
</dbReference>
<dbReference type="InterPro" id="IPR002731">
    <property type="entry name" value="ATPase_BadF"/>
</dbReference>
<feature type="domain" description="ATPase BadF/BadG/BcrA/BcrD type" evidence="5">
    <location>
        <begin position="5"/>
        <end position="255"/>
    </location>
</feature>
<dbReference type="SUPFAM" id="SSF53067">
    <property type="entry name" value="Actin-like ATPase domain"/>
    <property type="match status" value="1"/>
</dbReference>
<evidence type="ECO:0000313" key="7">
    <source>
        <dbReference type="Proteomes" id="UP000030624"/>
    </source>
</evidence>
<dbReference type="KEGG" id="gac:GACE_0797"/>
<keyword evidence="3" id="KW-0408">Iron</keyword>
<dbReference type="RefSeq" id="WP_048091361.1">
    <property type="nucleotide sequence ID" value="NZ_CP009552.1"/>
</dbReference>
<gene>
    <name evidence="6" type="ORF">GACE_0797</name>
</gene>
<evidence type="ECO:0000256" key="3">
    <source>
        <dbReference type="ARBA" id="ARBA00023004"/>
    </source>
</evidence>
<name>A0A0A7GG10_GEOAI</name>
<comment type="cofactor">
    <cofactor evidence="1">
        <name>[4Fe-4S] cluster</name>
        <dbReference type="ChEBI" id="CHEBI:49883"/>
    </cofactor>
</comment>
<dbReference type="InterPro" id="IPR043129">
    <property type="entry name" value="ATPase_NBD"/>
</dbReference>
<dbReference type="InterPro" id="IPR051805">
    <property type="entry name" value="Dehydratase_Activator_Redct"/>
</dbReference>
<evidence type="ECO:0000313" key="6">
    <source>
        <dbReference type="EMBL" id="AIY89847.1"/>
    </source>
</evidence>
<dbReference type="eggNOG" id="arCOG02678">
    <property type="taxonomic scope" value="Archaea"/>
</dbReference>
<dbReference type="Proteomes" id="UP000030624">
    <property type="component" value="Chromosome"/>
</dbReference>
<proteinExistence type="predicted"/>
<sequence>MVVAGIDVGSKMAKVVIMDADRNILSYVMARTGTDHRETSETVLGEALEKAGLKRDDLEKIVATGFGKISVPFADDEVTQVIAAGRGAYFVRPSARTVIEVGAEESRAISLDENGNVRDFALADKCAAGAGSFVDAMIRYLEVTPEEFGQLALQATRAIPMNAQCVVFAESEVVSLLHSNVPKAEISRAIHDAIADRVIAIARRLDIRDDVLLIGGLANDIGFIESMKRELGKEVYVPEDYPPELIPAIGAALSAVQGVR</sequence>
<dbReference type="HOGENOM" id="CLU_066597_0_0_2"/>
<evidence type="ECO:0000259" key="5">
    <source>
        <dbReference type="Pfam" id="PF01869"/>
    </source>
</evidence>
<dbReference type="GO" id="GO:0046872">
    <property type="term" value="F:metal ion binding"/>
    <property type="evidence" value="ECO:0007669"/>
    <property type="project" value="UniProtKB-KW"/>
</dbReference>
<dbReference type="Gene3D" id="3.30.420.40">
    <property type="match status" value="2"/>
</dbReference>
<evidence type="ECO:0000256" key="1">
    <source>
        <dbReference type="ARBA" id="ARBA00001966"/>
    </source>
</evidence>
<dbReference type="Pfam" id="PF01869">
    <property type="entry name" value="BcrAD_BadFG"/>
    <property type="match status" value="1"/>
</dbReference>
<reference evidence="6 7" key="1">
    <citation type="journal article" date="2015" name="Appl. Environ. Microbiol.">
        <title>The Geoglobus acetivorans genome: Fe(III) reduction, acetate utilization, autotrophic growth, and degradation of aromatic compounds in a hyperthermophilic archaeon.</title>
        <authorList>
            <person name="Mardanov A.V."/>
            <person name="Slododkina G.B."/>
            <person name="Slobodkin A.I."/>
            <person name="Beletsky A.V."/>
            <person name="Gavrilov S.N."/>
            <person name="Kublanov I.V."/>
            <person name="Bonch-Osmolovskaya E.A."/>
            <person name="Skryabin K.G."/>
            <person name="Ravin N.V."/>
        </authorList>
    </citation>
    <scope>NUCLEOTIDE SEQUENCE [LARGE SCALE GENOMIC DNA]</scope>
    <source>
        <strain evidence="6 7">SBH6</strain>
    </source>
</reference>
<dbReference type="EMBL" id="CP009552">
    <property type="protein sequence ID" value="AIY89847.1"/>
    <property type="molecule type" value="Genomic_DNA"/>
</dbReference>
<dbReference type="GeneID" id="24797392"/>
<dbReference type="PANTHER" id="PTHR32329:SF2">
    <property type="entry name" value="BIFUNCTIONAL PROTEIN [INCLUDES 2-HYDROXYACYL-COA DEHYDRATASE (N-TER) AND ITS ACTIVATOR DOMAIN (C_TERM)"/>
    <property type="match status" value="1"/>
</dbReference>
<evidence type="ECO:0000256" key="4">
    <source>
        <dbReference type="ARBA" id="ARBA00023014"/>
    </source>
</evidence>
<dbReference type="CDD" id="cd24107">
    <property type="entry name" value="ASKHA_NBD_benz_CoA_BzdP"/>
    <property type="match status" value="1"/>
</dbReference>
<accession>A0A0A7GG10</accession>
<evidence type="ECO:0000256" key="2">
    <source>
        <dbReference type="ARBA" id="ARBA00022723"/>
    </source>
</evidence>
<dbReference type="STRING" id="565033.GACE_0797"/>
<keyword evidence="2" id="KW-0479">Metal-binding</keyword>
<keyword evidence="4" id="KW-0411">Iron-sulfur</keyword>